<evidence type="ECO:0000313" key="3">
    <source>
        <dbReference type="Proteomes" id="UP000194225"/>
    </source>
</evidence>
<proteinExistence type="predicted"/>
<name>A0ABX3XLX5_STRPT</name>
<dbReference type="CDD" id="cd04433">
    <property type="entry name" value="AFD_class_I"/>
    <property type="match status" value="1"/>
</dbReference>
<gene>
    <name evidence="2" type="primary">lcfB_9</name>
    <name evidence="2" type="ORF">BG653_06922</name>
</gene>
<reference evidence="2 3" key="1">
    <citation type="submission" date="2016-09" db="EMBL/GenBank/DDBJ databases">
        <title>Streptomyces platensis DSM40041, a candidate organism with high potential of specific P450 cytochromes.</title>
        <authorList>
            <person name="Grumaz C."/>
            <person name="Vainshtein Y."/>
            <person name="Kirstahler P."/>
            <person name="Sohn K."/>
        </authorList>
    </citation>
    <scope>NUCLEOTIDE SEQUENCE [LARGE SCALE GENOMIC DNA]</scope>
    <source>
        <strain evidence="2 3">DSM 40041</strain>
    </source>
</reference>
<dbReference type="InterPro" id="IPR045851">
    <property type="entry name" value="AMP-bd_C_sf"/>
</dbReference>
<dbReference type="InterPro" id="IPR020845">
    <property type="entry name" value="AMP-binding_CS"/>
</dbReference>
<dbReference type="Pfam" id="PF00501">
    <property type="entry name" value="AMP-binding"/>
    <property type="match status" value="1"/>
</dbReference>
<dbReference type="EMBL" id="MIGA01000081">
    <property type="protein sequence ID" value="OSY36195.1"/>
    <property type="molecule type" value="Genomic_DNA"/>
</dbReference>
<dbReference type="PROSITE" id="PS00455">
    <property type="entry name" value="AMP_BINDING"/>
    <property type="match status" value="1"/>
</dbReference>
<feature type="domain" description="AMP-dependent synthetase/ligase" evidence="1">
    <location>
        <begin position="15"/>
        <end position="339"/>
    </location>
</feature>
<accession>A0ABX3XLX5</accession>
<comment type="caution">
    <text evidence="2">The sequence shown here is derived from an EMBL/GenBank/DDBJ whole genome shotgun (WGS) entry which is preliminary data.</text>
</comment>
<dbReference type="InterPro" id="IPR050237">
    <property type="entry name" value="ATP-dep_AMP-bd_enzyme"/>
</dbReference>
<dbReference type="GO" id="GO:0004467">
    <property type="term" value="F:long-chain fatty acid-CoA ligase activity"/>
    <property type="evidence" value="ECO:0007669"/>
    <property type="project" value="UniProtKB-EC"/>
</dbReference>
<dbReference type="PANTHER" id="PTHR43767">
    <property type="entry name" value="LONG-CHAIN-FATTY-ACID--COA LIGASE"/>
    <property type="match status" value="1"/>
</dbReference>
<keyword evidence="3" id="KW-1185">Reference proteome</keyword>
<dbReference type="EC" id="6.2.1.3" evidence="2"/>
<evidence type="ECO:0000259" key="1">
    <source>
        <dbReference type="Pfam" id="PF00501"/>
    </source>
</evidence>
<dbReference type="Gene3D" id="3.30.300.30">
    <property type="match status" value="1"/>
</dbReference>
<evidence type="ECO:0000313" key="2">
    <source>
        <dbReference type="EMBL" id="OSY36195.1"/>
    </source>
</evidence>
<dbReference type="Gene3D" id="3.40.50.12780">
    <property type="entry name" value="N-terminal domain of ligase-like"/>
    <property type="match status" value="1"/>
</dbReference>
<protein>
    <submittedName>
        <fullName evidence="2">Long-chain-fatty-acid--CoA ligase</fullName>
        <ecNumber evidence="2">6.2.1.3</ecNumber>
    </submittedName>
</protein>
<dbReference type="PANTHER" id="PTHR43767:SF10">
    <property type="entry name" value="SURFACTIN SYNTHASE SUBUNIT 1"/>
    <property type="match status" value="1"/>
</dbReference>
<dbReference type="SUPFAM" id="SSF56801">
    <property type="entry name" value="Acetyl-CoA synthetase-like"/>
    <property type="match status" value="1"/>
</dbReference>
<dbReference type="Proteomes" id="UP000194225">
    <property type="component" value="Unassembled WGS sequence"/>
</dbReference>
<dbReference type="InterPro" id="IPR042099">
    <property type="entry name" value="ANL_N_sf"/>
</dbReference>
<sequence>MRPVNAKIFAPDSVRTLSEFEHDALRIAQVLGERGVGPGDRVMLKAGNSPAWVATLLGLMHIGASIVLVDQQEHAEPTRRIILRTGTKLVLSDEDSPLDSNQEAVHLYELLVSAAGRQVAGERLTADTWCELPDGLIMWTSGSTGTPKGVVKSGRKFLKNLERNAAQVGHREDDVLLPLLPFAHQYGLSMVLIAWLKRCSLVIAPYRRLDRALLMAEESAATVIDATPSSYRSMLNLASRKPSLRPGLARARMFCVGAAPLDDPLVGQYEAEFGRPLLDSYGSTELGNIAFATPDNPVACGQPMDGIRVRVVDDEGRAVPAGEPGEVEVNTPDALEGYLAEDGTLQPAPQGWQRTGDLGRLDADGNLIVLGRKYAVHRKGYTLYPELIERSVAAQGCSVRIVALPDERRGAQLVFFVEDDEGQEDAYWRERLCGILAAYEHPDRVVVLEHFPLNRNGKPDKRQLEHLARARGR</sequence>
<dbReference type="InterPro" id="IPR000873">
    <property type="entry name" value="AMP-dep_synth/lig_dom"/>
</dbReference>
<organism evidence="2 3">
    <name type="scientific">Streptomyces platensis</name>
    <dbReference type="NCBI Taxonomy" id="58346"/>
    <lineage>
        <taxon>Bacteria</taxon>
        <taxon>Bacillati</taxon>
        <taxon>Actinomycetota</taxon>
        <taxon>Actinomycetes</taxon>
        <taxon>Kitasatosporales</taxon>
        <taxon>Streptomycetaceae</taxon>
        <taxon>Streptomyces</taxon>
    </lineage>
</organism>
<keyword evidence="2" id="KW-0436">Ligase</keyword>